<dbReference type="AlphaFoldDB" id="A0A8H3P430"/>
<dbReference type="InterPro" id="IPR045312">
    <property type="entry name" value="PCBER-like"/>
</dbReference>
<comment type="caution">
    <text evidence="4">The sequence shown here is derived from an EMBL/GenBank/DDBJ whole genome shotgun (WGS) entry which is preliminary data.</text>
</comment>
<evidence type="ECO:0000256" key="1">
    <source>
        <dbReference type="ARBA" id="ARBA00022857"/>
    </source>
</evidence>
<dbReference type="Gene3D" id="3.90.25.10">
    <property type="entry name" value="UDP-galactose 4-epimerase, domain 1"/>
    <property type="match status" value="1"/>
</dbReference>
<dbReference type="SUPFAM" id="SSF51735">
    <property type="entry name" value="NAD(P)-binding Rossmann-fold domains"/>
    <property type="match status" value="1"/>
</dbReference>
<dbReference type="InterPro" id="IPR036291">
    <property type="entry name" value="NAD(P)-bd_dom_sf"/>
</dbReference>
<dbReference type="PANTHER" id="PTHR47706">
    <property type="entry name" value="NMRA-LIKE FAMILY PROTEIN"/>
    <property type="match status" value="1"/>
</dbReference>
<dbReference type="Pfam" id="PF05368">
    <property type="entry name" value="NmrA"/>
    <property type="match status" value="1"/>
</dbReference>
<gene>
    <name evidence="4" type="ORF">IFM46972_07352</name>
</gene>
<dbReference type="GO" id="GO:0016491">
    <property type="term" value="F:oxidoreductase activity"/>
    <property type="evidence" value="ECO:0007669"/>
    <property type="project" value="UniProtKB-KW"/>
</dbReference>
<dbReference type="PANTHER" id="PTHR47706:SF9">
    <property type="entry name" value="NMRA-LIKE DOMAIN-CONTAINING PROTEIN-RELATED"/>
    <property type="match status" value="1"/>
</dbReference>
<dbReference type="EMBL" id="BLKC01000055">
    <property type="protein sequence ID" value="GFF43860.1"/>
    <property type="molecule type" value="Genomic_DNA"/>
</dbReference>
<dbReference type="InterPro" id="IPR051609">
    <property type="entry name" value="NmrA/Isoflavone_reductase-like"/>
</dbReference>
<evidence type="ECO:0000313" key="4">
    <source>
        <dbReference type="EMBL" id="GFF43860.1"/>
    </source>
</evidence>
<accession>A0A8H3P430</accession>
<dbReference type="Proteomes" id="UP000465221">
    <property type="component" value="Unassembled WGS sequence"/>
</dbReference>
<name>A0A8H3P430_9EURO</name>
<evidence type="ECO:0000259" key="3">
    <source>
        <dbReference type="Pfam" id="PF05368"/>
    </source>
</evidence>
<reference evidence="4 5" key="1">
    <citation type="submission" date="2020-01" db="EMBL/GenBank/DDBJ databases">
        <title>Draft genome sequence of Aspergillus udagawae IFM 46972.</title>
        <authorList>
            <person name="Takahashi H."/>
            <person name="Yaguchi T."/>
        </authorList>
    </citation>
    <scope>NUCLEOTIDE SEQUENCE [LARGE SCALE GENOMIC DNA]</scope>
    <source>
        <strain evidence="4 5">IFM 46972</strain>
    </source>
</reference>
<protein>
    <submittedName>
        <fullName evidence="4">Isoflavone reductase homolog IRL</fullName>
    </submittedName>
</protein>
<sequence>MAAYKNVAIVGASGNIGKIILHGLVASAKFNVTVISRKGSEATFPPGVTVRKTDFSEADLEAAFKGQDVVISALGAMGFGEQKKLVDAAVRAGVQRFLPSEFSASSQDDAVLQLLPLFRQKTELIEYLKGKEAEGLSWTGLATAGLFDWGLENGFLQFDIANRTATIWDGGNKSFTLTNEKHLSEAVVSILQHPQDTSNKYLHIASVETTQNDILAALEEKTGTKWTVNATTTEEQVSEGVRKLGAGDFSGAFTLVRATCFGSIPGLRANYAKDETLANGMLGLKLDSVKDTVERVVRNKQN</sequence>
<organism evidence="4 5">
    <name type="scientific">Aspergillus udagawae</name>
    <dbReference type="NCBI Taxonomy" id="91492"/>
    <lineage>
        <taxon>Eukaryota</taxon>
        <taxon>Fungi</taxon>
        <taxon>Dikarya</taxon>
        <taxon>Ascomycota</taxon>
        <taxon>Pezizomycotina</taxon>
        <taxon>Eurotiomycetes</taxon>
        <taxon>Eurotiomycetidae</taxon>
        <taxon>Eurotiales</taxon>
        <taxon>Aspergillaceae</taxon>
        <taxon>Aspergillus</taxon>
        <taxon>Aspergillus subgen. Fumigati</taxon>
    </lineage>
</organism>
<keyword evidence="2" id="KW-0560">Oxidoreductase</keyword>
<evidence type="ECO:0000256" key="2">
    <source>
        <dbReference type="ARBA" id="ARBA00023002"/>
    </source>
</evidence>
<dbReference type="CDD" id="cd05259">
    <property type="entry name" value="PCBER_SDR_a"/>
    <property type="match status" value="1"/>
</dbReference>
<dbReference type="Gene3D" id="3.40.50.720">
    <property type="entry name" value="NAD(P)-binding Rossmann-like Domain"/>
    <property type="match status" value="1"/>
</dbReference>
<proteinExistence type="predicted"/>
<keyword evidence="1" id="KW-0521">NADP</keyword>
<feature type="domain" description="NmrA-like" evidence="3">
    <location>
        <begin position="5"/>
        <end position="232"/>
    </location>
</feature>
<evidence type="ECO:0000313" key="5">
    <source>
        <dbReference type="Proteomes" id="UP000465221"/>
    </source>
</evidence>
<dbReference type="InterPro" id="IPR008030">
    <property type="entry name" value="NmrA-like"/>
</dbReference>